<dbReference type="AlphaFoldDB" id="X0YSF0"/>
<evidence type="ECO:0000313" key="1">
    <source>
        <dbReference type="EMBL" id="GAG59394.1"/>
    </source>
</evidence>
<name>X0YSF0_9ZZZZ</name>
<dbReference type="InterPro" id="IPR011990">
    <property type="entry name" value="TPR-like_helical_dom_sf"/>
</dbReference>
<reference evidence="1" key="1">
    <citation type="journal article" date="2014" name="Front. Microbiol.">
        <title>High frequency of phylogenetically diverse reductive dehalogenase-homologous genes in deep subseafloor sedimentary metagenomes.</title>
        <authorList>
            <person name="Kawai M."/>
            <person name="Futagami T."/>
            <person name="Toyoda A."/>
            <person name="Takaki Y."/>
            <person name="Nishi S."/>
            <person name="Hori S."/>
            <person name="Arai W."/>
            <person name="Tsubouchi T."/>
            <person name="Morono Y."/>
            <person name="Uchiyama I."/>
            <person name="Ito T."/>
            <person name="Fujiyama A."/>
            <person name="Inagaki F."/>
            <person name="Takami H."/>
        </authorList>
    </citation>
    <scope>NUCLEOTIDE SEQUENCE</scope>
    <source>
        <strain evidence="1">Expedition CK06-06</strain>
    </source>
</reference>
<evidence type="ECO:0008006" key="2">
    <source>
        <dbReference type="Google" id="ProtNLM"/>
    </source>
</evidence>
<dbReference type="EMBL" id="BART01000952">
    <property type="protein sequence ID" value="GAG59394.1"/>
    <property type="molecule type" value="Genomic_DNA"/>
</dbReference>
<protein>
    <recommendedName>
        <fullName evidence="2">Tetratrico peptide repeat group 5 domain-containing protein</fullName>
    </recommendedName>
</protein>
<comment type="caution">
    <text evidence="1">The sequence shown here is derived from an EMBL/GenBank/DDBJ whole genome shotgun (WGS) entry which is preliminary data.</text>
</comment>
<organism evidence="1">
    <name type="scientific">marine sediment metagenome</name>
    <dbReference type="NCBI Taxonomy" id="412755"/>
    <lineage>
        <taxon>unclassified sequences</taxon>
        <taxon>metagenomes</taxon>
        <taxon>ecological metagenomes</taxon>
    </lineage>
</organism>
<sequence>MPNLTEQKRKANELRKAGNCKEALLLYRNLWKETGDKFDGAGFLHCLRKLELFDEAIVLADELIVKYPNFQNAFFVLIDSNYS</sequence>
<gene>
    <name evidence="1" type="ORF">S01H4_03768</name>
</gene>
<dbReference type="SUPFAM" id="SSF48452">
    <property type="entry name" value="TPR-like"/>
    <property type="match status" value="1"/>
</dbReference>
<accession>X0YSF0</accession>
<proteinExistence type="predicted"/>